<keyword evidence="3" id="KW-0479">Metal-binding</keyword>
<feature type="domain" description="Metallo-beta-lactamase" evidence="7">
    <location>
        <begin position="43"/>
        <end position="236"/>
    </location>
</feature>
<dbReference type="InterPro" id="IPR001279">
    <property type="entry name" value="Metallo-B-lactamas"/>
</dbReference>
<evidence type="ECO:0000313" key="9">
    <source>
        <dbReference type="Proteomes" id="UP000801428"/>
    </source>
</evidence>
<evidence type="ECO:0000256" key="2">
    <source>
        <dbReference type="ARBA" id="ARBA00007749"/>
    </source>
</evidence>
<dbReference type="Pfam" id="PF00753">
    <property type="entry name" value="Lactamase_B"/>
    <property type="match status" value="1"/>
</dbReference>
<comment type="similarity">
    <text evidence="2">Belongs to the metallo-beta-lactamase superfamily.</text>
</comment>
<comment type="cofactor">
    <cofactor evidence="1">
        <name>Zn(2+)</name>
        <dbReference type="ChEBI" id="CHEBI:29105"/>
    </cofactor>
</comment>
<evidence type="ECO:0000256" key="5">
    <source>
        <dbReference type="ARBA" id="ARBA00022833"/>
    </source>
</evidence>
<dbReference type="OrthoDB" id="10250730at2759"/>
<dbReference type="InterPro" id="IPR036866">
    <property type="entry name" value="RibonucZ/Hydroxyglut_hydro"/>
</dbReference>
<accession>A0A9P4WE41</accession>
<dbReference type="Gene3D" id="3.60.15.10">
    <property type="entry name" value="Ribonuclease Z/Hydroxyacylglutathione hydrolase-like"/>
    <property type="match status" value="1"/>
</dbReference>
<protein>
    <recommendedName>
        <fullName evidence="7">Metallo-beta-lactamase domain-containing protein</fullName>
    </recommendedName>
</protein>
<keyword evidence="9" id="KW-1185">Reference proteome</keyword>
<evidence type="ECO:0000256" key="4">
    <source>
        <dbReference type="ARBA" id="ARBA00022801"/>
    </source>
</evidence>
<dbReference type="GO" id="GO:0016787">
    <property type="term" value="F:hydrolase activity"/>
    <property type="evidence" value="ECO:0007669"/>
    <property type="project" value="UniProtKB-KW"/>
</dbReference>
<dbReference type="InterPro" id="IPR051013">
    <property type="entry name" value="MBL_superfamily_lactonases"/>
</dbReference>
<evidence type="ECO:0000256" key="6">
    <source>
        <dbReference type="SAM" id="MobiDB-lite"/>
    </source>
</evidence>
<name>A0A9P4WE41_CURKU</name>
<dbReference type="Proteomes" id="UP000801428">
    <property type="component" value="Unassembled WGS sequence"/>
</dbReference>
<organism evidence="8 9">
    <name type="scientific">Curvularia kusanoi</name>
    <name type="common">Cochliobolus kusanoi</name>
    <dbReference type="NCBI Taxonomy" id="90978"/>
    <lineage>
        <taxon>Eukaryota</taxon>
        <taxon>Fungi</taxon>
        <taxon>Dikarya</taxon>
        <taxon>Ascomycota</taxon>
        <taxon>Pezizomycotina</taxon>
        <taxon>Dothideomycetes</taxon>
        <taxon>Pleosporomycetidae</taxon>
        <taxon>Pleosporales</taxon>
        <taxon>Pleosporineae</taxon>
        <taxon>Pleosporaceae</taxon>
        <taxon>Curvularia</taxon>
    </lineage>
</organism>
<dbReference type="AlphaFoldDB" id="A0A9P4WE41"/>
<dbReference type="CDD" id="cd07730">
    <property type="entry name" value="metallo-hydrolase-like_MBL-fold"/>
    <property type="match status" value="1"/>
</dbReference>
<evidence type="ECO:0000313" key="8">
    <source>
        <dbReference type="EMBL" id="KAF3007630.1"/>
    </source>
</evidence>
<dbReference type="PANTHER" id="PTHR42978:SF2">
    <property type="entry name" value="102 KBASES UNSTABLE REGION: FROM 1 TO 119443"/>
    <property type="match status" value="1"/>
</dbReference>
<feature type="region of interest" description="Disordered" evidence="6">
    <location>
        <begin position="170"/>
        <end position="189"/>
    </location>
</feature>
<gene>
    <name evidence="8" type="ORF">E8E13_008349</name>
</gene>
<keyword evidence="4" id="KW-0378">Hydrolase</keyword>
<proteinExistence type="inferred from homology"/>
<keyword evidence="5" id="KW-0862">Zinc</keyword>
<dbReference type="EMBL" id="SWKU01000004">
    <property type="protein sequence ID" value="KAF3007630.1"/>
    <property type="molecule type" value="Genomic_DNA"/>
</dbReference>
<evidence type="ECO:0000259" key="7">
    <source>
        <dbReference type="Pfam" id="PF00753"/>
    </source>
</evidence>
<dbReference type="SUPFAM" id="SSF56281">
    <property type="entry name" value="Metallo-hydrolase/oxidoreductase"/>
    <property type="match status" value="1"/>
</dbReference>
<dbReference type="GO" id="GO:0046872">
    <property type="term" value="F:metal ion binding"/>
    <property type="evidence" value="ECO:0007669"/>
    <property type="project" value="UniProtKB-KW"/>
</dbReference>
<comment type="caution">
    <text evidence="8">The sequence shown here is derived from an EMBL/GenBank/DDBJ whole genome shotgun (WGS) entry which is preliminary data.</text>
</comment>
<dbReference type="PANTHER" id="PTHR42978">
    <property type="entry name" value="QUORUM-QUENCHING LACTONASE YTNP-RELATED-RELATED"/>
    <property type="match status" value="1"/>
</dbReference>
<evidence type="ECO:0000256" key="1">
    <source>
        <dbReference type="ARBA" id="ARBA00001947"/>
    </source>
</evidence>
<sequence>MAQDPSPSPAATVTVHALSCGHFTLPEHQFVKPSSLEARRTVPSLAFLIQHQNPLTNKHTTILFDLGLRGNLADYPRPIQKHTENRQPIEPRPDVVDNLAKGGLHPQDIDYIIFSHVHWDHIGSPRSFPTSTFIVGHGSLDLLSGKSARPLGGHSFFEPDLLPLSRTIELSNPKNAPSQKADHNSPPGNADFTTPWHPHRHLPLTLDLFNDGALRLVHAPGHLPGHINVLARTPDGKEMYLAGDAPCGV</sequence>
<evidence type="ECO:0000256" key="3">
    <source>
        <dbReference type="ARBA" id="ARBA00022723"/>
    </source>
</evidence>
<reference evidence="8" key="1">
    <citation type="submission" date="2019-04" db="EMBL/GenBank/DDBJ databases">
        <title>Sequencing of skin fungus with MAO and IRED activity.</title>
        <authorList>
            <person name="Marsaioli A.J."/>
            <person name="Bonatto J.M.C."/>
            <person name="Reis Junior O."/>
        </authorList>
    </citation>
    <scope>NUCLEOTIDE SEQUENCE</scope>
    <source>
        <strain evidence="8">30M1</strain>
    </source>
</reference>